<dbReference type="Proteomes" id="UP000316639">
    <property type="component" value="Unassembled WGS sequence"/>
</dbReference>
<dbReference type="SUPFAM" id="SSF52833">
    <property type="entry name" value="Thioredoxin-like"/>
    <property type="match status" value="1"/>
</dbReference>
<gene>
    <name evidence="2" type="ORF">FKR81_11270</name>
</gene>
<reference evidence="2 3" key="1">
    <citation type="submission" date="2019-07" db="EMBL/GenBank/DDBJ databases">
        <title>Lentzea xizangensis sp. nov., isolated from Qinghai-Tibetan Plateau Soils.</title>
        <authorList>
            <person name="Huang J."/>
        </authorList>
    </citation>
    <scope>NUCLEOTIDE SEQUENCE [LARGE SCALE GENOMIC DNA]</scope>
    <source>
        <strain evidence="2 3">FXJ1.1311</strain>
    </source>
</reference>
<evidence type="ECO:0008006" key="4">
    <source>
        <dbReference type="Google" id="ProtNLM"/>
    </source>
</evidence>
<dbReference type="EMBL" id="VOBR01000006">
    <property type="protein sequence ID" value="TWP52153.1"/>
    <property type="molecule type" value="Genomic_DNA"/>
</dbReference>
<keyword evidence="1" id="KW-1133">Transmembrane helix</keyword>
<evidence type="ECO:0000256" key="1">
    <source>
        <dbReference type="SAM" id="Phobius"/>
    </source>
</evidence>
<name>A0A563EWW9_9PSEU</name>
<keyword evidence="1" id="KW-0472">Membrane</keyword>
<comment type="caution">
    <text evidence="2">The sequence shown here is derived from an EMBL/GenBank/DDBJ whole genome shotgun (WGS) entry which is preliminary data.</text>
</comment>
<dbReference type="InterPro" id="IPR036249">
    <property type="entry name" value="Thioredoxin-like_sf"/>
</dbReference>
<proteinExistence type="predicted"/>
<sequence length="176" mass="18125">MLAVLTAAVSACVVLTLVNLVVLFAVVRRLREQPQTEGPQIMAVPRNTAVLPFETTTADGATITEKDVFSGVVAFVTPSCGACKDLVNALRDHDPELFSPLLLVVMGELTDEIRDVVAALDGAVQVVAGPATTAVSTAFGGIESFPSVVRVDGGVVGASGVRLDAVLAIQVPVGML</sequence>
<dbReference type="AlphaFoldDB" id="A0A563EWW9"/>
<keyword evidence="1" id="KW-0812">Transmembrane</keyword>
<dbReference type="OrthoDB" id="128449at2"/>
<keyword evidence="3" id="KW-1185">Reference proteome</keyword>
<accession>A0A563EWW9</accession>
<evidence type="ECO:0000313" key="3">
    <source>
        <dbReference type="Proteomes" id="UP000316639"/>
    </source>
</evidence>
<protein>
    <recommendedName>
        <fullName evidence="4">Thioredoxin domain-containing protein</fullName>
    </recommendedName>
</protein>
<evidence type="ECO:0000313" key="2">
    <source>
        <dbReference type="EMBL" id="TWP52153.1"/>
    </source>
</evidence>
<organism evidence="2 3">
    <name type="scientific">Lentzea tibetensis</name>
    <dbReference type="NCBI Taxonomy" id="2591470"/>
    <lineage>
        <taxon>Bacteria</taxon>
        <taxon>Bacillati</taxon>
        <taxon>Actinomycetota</taxon>
        <taxon>Actinomycetes</taxon>
        <taxon>Pseudonocardiales</taxon>
        <taxon>Pseudonocardiaceae</taxon>
        <taxon>Lentzea</taxon>
    </lineage>
</organism>
<dbReference type="RefSeq" id="WP_146350949.1">
    <property type="nucleotide sequence ID" value="NZ_VOBR01000006.1"/>
</dbReference>
<feature type="transmembrane region" description="Helical" evidence="1">
    <location>
        <begin position="6"/>
        <end position="27"/>
    </location>
</feature>